<dbReference type="CDD" id="cd04242">
    <property type="entry name" value="AAK_G5K_ProB"/>
    <property type="match status" value="1"/>
</dbReference>
<dbReference type="InterPro" id="IPR005715">
    <property type="entry name" value="Glu_5kinase/COase_Synthase"/>
</dbReference>
<dbReference type="PANTHER" id="PTHR43654">
    <property type="entry name" value="GLUTAMATE 5-KINASE"/>
    <property type="match status" value="1"/>
</dbReference>
<keyword evidence="11" id="KW-1185">Reference proteome</keyword>
<evidence type="ECO:0000256" key="6">
    <source>
        <dbReference type="ARBA" id="ARBA00022777"/>
    </source>
</evidence>
<evidence type="ECO:0000256" key="3">
    <source>
        <dbReference type="ARBA" id="ARBA00022650"/>
    </source>
</evidence>
<dbReference type="HAMAP" id="MF_00456">
    <property type="entry name" value="ProB"/>
    <property type="match status" value="1"/>
</dbReference>
<dbReference type="SUPFAM" id="SSF53633">
    <property type="entry name" value="Carbamate kinase-like"/>
    <property type="match status" value="1"/>
</dbReference>
<evidence type="ECO:0000256" key="2">
    <source>
        <dbReference type="ARBA" id="ARBA00022605"/>
    </source>
</evidence>
<keyword evidence="5 8" id="KW-0547">Nucleotide-binding</keyword>
<comment type="caution">
    <text evidence="10">The sequence shown here is derived from an EMBL/GenBank/DDBJ whole genome shotgun (WGS) entry which is preliminary data.</text>
</comment>
<feature type="binding site" evidence="8">
    <location>
        <begin position="173"/>
        <end position="174"/>
    </location>
    <ligand>
        <name>ATP</name>
        <dbReference type="ChEBI" id="CHEBI:30616"/>
    </ligand>
</feature>
<dbReference type="Gene3D" id="3.40.1160.10">
    <property type="entry name" value="Acetylglutamate kinase-like"/>
    <property type="match status" value="1"/>
</dbReference>
<comment type="catalytic activity">
    <reaction evidence="8">
        <text>L-glutamate + ATP = L-glutamyl 5-phosphate + ADP</text>
        <dbReference type="Rhea" id="RHEA:14877"/>
        <dbReference type="ChEBI" id="CHEBI:29985"/>
        <dbReference type="ChEBI" id="CHEBI:30616"/>
        <dbReference type="ChEBI" id="CHEBI:58274"/>
        <dbReference type="ChEBI" id="CHEBI:456216"/>
        <dbReference type="EC" id="2.7.2.11"/>
    </reaction>
</comment>
<dbReference type="Proteomes" id="UP000746471">
    <property type="component" value="Unassembled WGS sequence"/>
</dbReference>
<dbReference type="GO" id="GO:0004349">
    <property type="term" value="F:glutamate 5-kinase activity"/>
    <property type="evidence" value="ECO:0007669"/>
    <property type="project" value="UniProtKB-EC"/>
</dbReference>
<evidence type="ECO:0000256" key="8">
    <source>
        <dbReference type="HAMAP-Rule" id="MF_00456"/>
    </source>
</evidence>
<evidence type="ECO:0000256" key="7">
    <source>
        <dbReference type="ARBA" id="ARBA00022840"/>
    </source>
</evidence>
<dbReference type="RefSeq" id="WP_213238018.1">
    <property type="nucleotide sequence ID" value="NZ_JAHBCL010000032.1"/>
</dbReference>
<dbReference type="InterPro" id="IPR036393">
    <property type="entry name" value="AceGlu_kinase-like_sf"/>
</dbReference>
<feature type="binding site" evidence="8">
    <location>
        <position position="54"/>
    </location>
    <ligand>
        <name>substrate</name>
    </ligand>
</feature>
<dbReference type="InterPro" id="IPR011529">
    <property type="entry name" value="Glu_5kinase"/>
</dbReference>
<evidence type="ECO:0000313" key="11">
    <source>
        <dbReference type="Proteomes" id="UP000746471"/>
    </source>
</evidence>
<organism evidence="10 11">
    <name type="scientific">Fusibacter paucivorans</name>
    <dbReference type="NCBI Taxonomy" id="76009"/>
    <lineage>
        <taxon>Bacteria</taxon>
        <taxon>Bacillati</taxon>
        <taxon>Bacillota</taxon>
        <taxon>Clostridia</taxon>
        <taxon>Eubacteriales</taxon>
        <taxon>Eubacteriales Family XII. Incertae Sedis</taxon>
        <taxon>Fusibacter</taxon>
    </lineage>
</organism>
<keyword evidence="3 8" id="KW-0641">Proline biosynthesis</keyword>
<dbReference type="PRINTS" id="PR00474">
    <property type="entry name" value="GLU5KINASE"/>
</dbReference>
<feature type="binding site" evidence="8">
    <location>
        <position position="153"/>
    </location>
    <ligand>
        <name>substrate</name>
    </ligand>
</feature>
<comment type="pathway">
    <text evidence="8">Amino-acid biosynthesis; L-proline biosynthesis; L-glutamate 5-semialdehyde from L-glutamate: step 1/2.</text>
</comment>
<feature type="binding site" evidence="8">
    <location>
        <begin position="215"/>
        <end position="221"/>
    </location>
    <ligand>
        <name>ATP</name>
        <dbReference type="ChEBI" id="CHEBI:30616"/>
    </ligand>
</feature>
<dbReference type="PIRSF" id="PIRSF000729">
    <property type="entry name" value="GK"/>
    <property type="match status" value="1"/>
</dbReference>
<sequence>MRSSIIGLNRIVIKIGSSSLTHESGLIDLWKMEKLVRQIVNVYNSGKEVIIVSSGAIAAGMGKMKLKERPKTIPEKQAAAAVGQTDLMHMYEKLFSEYGVGVAQVLLTKEDMYEPTRVEHCKNALDKLLEHQVIPIINENDVVAIDEIKVGDNDTLSAEVCKLTDFEMLIILSDIDGVFNKDPHRYDDAEQLFEIKALSELESINASGTDSNVGTGGMITKFNAARILHGVSKRLLIVNSATENVINKALNGEKVGTYFNFH</sequence>
<dbReference type="InterPro" id="IPR001057">
    <property type="entry name" value="Glu/AcGlu_kinase"/>
</dbReference>
<dbReference type="PANTHER" id="PTHR43654:SF1">
    <property type="entry name" value="ISOPENTENYL PHOSPHATE KINASE"/>
    <property type="match status" value="1"/>
</dbReference>
<comment type="subcellular location">
    <subcellularLocation>
        <location evidence="8">Cytoplasm</location>
    </subcellularLocation>
</comment>
<evidence type="ECO:0000256" key="5">
    <source>
        <dbReference type="ARBA" id="ARBA00022741"/>
    </source>
</evidence>
<feature type="binding site" evidence="8">
    <location>
        <position position="14"/>
    </location>
    <ligand>
        <name>ATP</name>
        <dbReference type="ChEBI" id="CHEBI:30616"/>
    </ligand>
</feature>
<dbReference type="Pfam" id="PF00696">
    <property type="entry name" value="AA_kinase"/>
    <property type="match status" value="1"/>
</dbReference>
<feature type="binding site" evidence="8">
    <location>
        <position position="141"/>
    </location>
    <ligand>
        <name>substrate</name>
    </ligand>
</feature>
<reference evidence="10 11" key="1">
    <citation type="submission" date="2021-05" db="EMBL/GenBank/DDBJ databases">
        <title>Fusibacter ferrireducens sp. nov., an anaerobic, sulfur- and Fe-reducing bacterium isolated from the mangrove sediment.</title>
        <authorList>
            <person name="Qiu D."/>
        </authorList>
    </citation>
    <scope>NUCLEOTIDE SEQUENCE [LARGE SCALE GENOMIC DNA]</scope>
    <source>
        <strain evidence="10 11">DSM 12116</strain>
    </source>
</reference>
<dbReference type="NCBIfam" id="TIGR01027">
    <property type="entry name" value="proB"/>
    <property type="match status" value="1"/>
</dbReference>
<comment type="similarity">
    <text evidence="8">Belongs to the glutamate 5-kinase family.</text>
</comment>
<evidence type="ECO:0000259" key="9">
    <source>
        <dbReference type="Pfam" id="PF00696"/>
    </source>
</evidence>
<dbReference type="InterPro" id="IPR001048">
    <property type="entry name" value="Asp/Glu/Uridylate_kinase"/>
</dbReference>
<keyword evidence="7 8" id="KW-0067">ATP-binding</keyword>
<dbReference type="InterPro" id="IPR041739">
    <property type="entry name" value="G5K_ProB"/>
</dbReference>
<comment type="function">
    <text evidence="8">Catalyzes the transfer of a phosphate group to glutamate to form L-glutamate 5-phosphate.</text>
</comment>
<feature type="domain" description="Aspartate/glutamate/uridylate kinase" evidence="9">
    <location>
        <begin position="9"/>
        <end position="229"/>
    </location>
</feature>
<proteinExistence type="inferred from homology"/>
<protein>
    <recommendedName>
        <fullName evidence="8">Glutamate 5-kinase</fullName>
        <ecNumber evidence="8">2.7.2.11</ecNumber>
    </recommendedName>
    <alternativeName>
        <fullName evidence="8">Gamma-glutamyl kinase</fullName>
        <shortName evidence="8">GK</shortName>
    </alternativeName>
</protein>
<keyword evidence="1 8" id="KW-0963">Cytoplasm</keyword>
<keyword evidence="2 8" id="KW-0028">Amino-acid biosynthesis</keyword>
<name>A0ABS5PSV0_9FIRM</name>
<dbReference type="EMBL" id="JAHBCL010000032">
    <property type="protein sequence ID" value="MBS7528161.1"/>
    <property type="molecule type" value="Genomic_DNA"/>
</dbReference>
<evidence type="ECO:0000313" key="10">
    <source>
        <dbReference type="EMBL" id="MBS7528161.1"/>
    </source>
</evidence>
<evidence type="ECO:0000256" key="4">
    <source>
        <dbReference type="ARBA" id="ARBA00022679"/>
    </source>
</evidence>
<evidence type="ECO:0000256" key="1">
    <source>
        <dbReference type="ARBA" id="ARBA00022490"/>
    </source>
</evidence>
<dbReference type="EC" id="2.7.2.11" evidence="8"/>
<keyword evidence="4 8" id="KW-0808">Transferase</keyword>
<keyword evidence="6 8" id="KW-0418">Kinase</keyword>
<accession>A0ABS5PSV0</accession>
<gene>
    <name evidence="8 10" type="primary">proB</name>
    <name evidence="10" type="ORF">KHM83_15850</name>
</gene>